<keyword evidence="12" id="KW-1133">Transmembrane helix</keyword>
<dbReference type="GO" id="GO:0005789">
    <property type="term" value="C:endoplasmic reticulum membrane"/>
    <property type="evidence" value="ECO:0007669"/>
    <property type="project" value="UniProtKB-SubCell"/>
</dbReference>
<keyword evidence="11" id="KW-0735">Signal-anchor</keyword>
<evidence type="ECO:0000313" key="25">
    <source>
        <dbReference type="Proteomes" id="UP001292094"/>
    </source>
</evidence>
<dbReference type="Gene3D" id="3.90.550.10">
    <property type="entry name" value="Spore Coat Polysaccharide Biosynthesis Protein SpsA, Chain A"/>
    <property type="match status" value="1"/>
</dbReference>
<feature type="coiled-coil region" evidence="20">
    <location>
        <begin position="48"/>
        <end position="103"/>
    </location>
</feature>
<organism evidence="24 25">
    <name type="scientific">Petrolisthes manimaculis</name>
    <dbReference type="NCBI Taxonomy" id="1843537"/>
    <lineage>
        <taxon>Eukaryota</taxon>
        <taxon>Metazoa</taxon>
        <taxon>Ecdysozoa</taxon>
        <taxon>Arthropoda</taxon>
        <taxon>Crustacea</taxon>
        <taxon>Multicrustacea</taxon>
        <taxon>Malacostraca</taxon>
        <taxon>Eumalacostraca</taxon>
        <taxon>Eucarida</taxon>
        <taxon>Decapoda</taxon>
        <taxon>Pleocyemata</taxon>
        <taxon>Anomura</taxon>
        <taxon>Galatheoidea</taxon>
        <taxon>Porcellanidae</taxon>
        <taxon>Petrolisthes</taxon>
    </lineage>
</organism>
<evidence type="ECO:0000256" key="21">
    <source>
        <dbReference type="SAM" id="MobiDB-lite"/>
    </source>
</evidence>
<dbReference type="GO" id="GO:0015012">
    <property type="term" value="P:heparan sulfate proteoglycan biosynthetic process"/>
    <property type="evidence" value="ECO:0007669"/>
    <property type="project" value="UniProtKB-ARBA"/>
</dbReference>
<evidence type="ECO:0000259" key="22">
    <source>
        <dbReference type="Pfam" id="PF03016"/>
    </source>
</evidence>
<evidence type="ECO:0000259" key="23">
    <source>
        <dbReference type="Pfam" id="PF09258"/>
    </source>
</evidence>
<evidence type="ECO:0000313" key="24">
    <source>
        <dbReference type="EMBL" id="KAK4294798.1"/>
    </source>
</evidence>
<dbReference type="Pfam" id="PF03016">
    <property type="entry name" value="Exostosin_GT47"/>
    <property type="match status" value="1"/>
</dbReference>
<dbReference type="InterPro" id="IPR040911">
    <property type="entry name" value="Exostosin_GT47"/>
</dbReference>
<dbReference type="FunFam" id="3.90.550.10:FF:000033">
    <property type="entry name" value="Exostosin-like glycosyltransferase 3"/>
    <property type="match status" value="1"/>
</dbReference>
<dbReference type="EMBL" id="JAWZYT010004198">
    <property type="protein sequence ID" value="KAK4294798.1"/>
    <property type="molecule type" value="Genomic_DNA"/>
</dbReference>
<keyword evidence="14" id="KW-0472">Membrane</keyword>
<evidence type="ECO:0000256" key="5">
    <source>
        <dbReference type="ARBA" id="ARBA00010271"/>
    </source>
</evidence>
<keyword evidence="17" id="KW-0464">Manganese</keyword>
<dbReference type="PANTHER" id="PTHR48261:SF4">
    <property type="entry name" value="EXOSTOSIN LIKE GLYCOSYLTRANSFERASE 3"/>
    <property type="match status" value="1"/>
</dbReference>
<evidence type="ECO:0000256" key="12">
    <source>
        <dbReference type="ARBA" id="ARBA00022989"/>
    </source>
</evidence>
<dbReference type="GO" id="GO:0046872">
    <property type="term" value="F:metal ion binding"/>
    <property type="evidence" value="ECO:0007669"/>
    <property type="project" value="UniProtKB-KW"/>
</dbReference>
<dbReference type="InterPro" id="IPR004263">
    <property type="entry name" value="Exostosin"/>
</dbReference>
<keyword evidence="9" id="KW-0479">Metal-binding</keyword>
<evidence type="ECO:0000256" key="16">
    <source>
        <dbReference type="ARBA" id="ARBA00023180"/>
    </source>
</evidence>
<dbReference type="EC" id="2.4.1.223" evidence="19"/>
<evidence type="ECO:0000256" key="17">
    <source>
        <dbReference type="ARBA" id="ARBA00023211"/>
    </source>
</evidence>
<name>A0AAE1TQX6_9EUCA</name>
<dbReference type="InterPro" id="IPR015338">
    <property type="entry name" value="GT64_dom"/>
</dbReference>
<comment type="subcellular location">
    <subcellularLocation>
        <location evidence="3">Endoplasmic reticulum membrane</location>
        <topology evidence="3">Single-pass type II membrane protein</topology>
    </subcellularLocation>
    <subcellularLocation>
        <location evidence="2">Golgi apparatus</location>
    </subcellularLocation>
</comment>
<evidence type="ECO:0000256" key="8">
    <source>
        <dbReference type="ARBA" id="ARBA00022692"/>
    </source>
</evidence>
<keyword evidence="20" id="KW-0175">Coiled coil</keyword>
<feature type="domain" description="Glycosyl transferase 64" evidence="23">
    <location>
        <begin position="643"/>
        <end position="884"/>
    </location>
</feature>
<keyword evidence="6" id="KW-0328">Glycosyltransferase</keyword>
<evidence type="ECO:0000256" key="9">
    <source>
        <dbReference type="ARBA" id="ARBA00022723"/>
    </source>
</evidence>
<evidence type="ECO:0000256" key="3">
    <source>
        <dbReference type="ARBA" id="ARBA00004648"/>
    </source>
</evidence>
<keyword evidence="15" id="KW-1015">Disulfide bond</keyword>
<evidence type="ECO:0000256" key="19">
    <source>
        <dbReference type="ARBA" id="ARBA00066812"/>
    </source>
</evidence>
<evidence type="ECO:0000256" key="1">
    <source>
        <dbReference type="ARBA" id="ARBA00001936"/>
    </source>
</evidence>
<keyword evidence="25" id="KW-1185">Reference proteome</keyword>
<dbReference type="Pfam" id="PF09258">
    <property type="entry name" value="Glyco_transf_64"/>
    <property type="match status" value="1"/>
</dbReference>
<dbReference type="InterPro" id="IPR029044">
    <property type="entry name" value="Nucleotide-diphossugar_trans"/>
</dbReference>
<evidence type="ECO:0000256" key="14">
    <source>
        <dbReference type="ARBA" id="ARBA00023136"/>
    </source>
</evidence>
<dbReference type="GO" id="GO:0001888">
    <property type="term" value="F:glucuronyl-galactosyl-proteoglycan 4-alpha-N-acetylglucosaminyltransferase activity"/>
    <property type="evidence" value="ECO:0007669"/>
    <property type="project" value="UniProtKB-EC"/>
</dbReference>
<evidence type="ECO:0000256" key="7">
    <source>
        <dbReference type="ARBA" id="ARBA00022679"/>
    </source>
</evidence>
<evidence type="ECO:0000256" key="6">
    <source>
        <dbReference type="ARBA" id="ARBA00022676"/>
    </source>
</evidence>
<comment type="cofactor">
    <cofactor evidence="1">
        <name>Mn(2+)</name>
        <dbReference type="ChEBI" id="CHEBI:29035"/>
    </cofactor>
</comment>
<dbReference type="PANTHER" id="PTHR48261">
    <property type="entry name" value="ACETYLGLUCOSAMINYLTRANSFERASE"/>
    <property type="match status" value="1"/>
</dbReference>
<reference evidence="24" key="1">
    <citation type="submission" date="2023-11" db="EMBL/GenBank/DDBJ databases">
        <title>Genome assemblies of two species of porcelain crab, Petrolisthes cinctipes and Petrolisthes manimaculis (Anomura: Porcellanidae).</title>
        <authorList>
            <person name="Angst P."/>
        </authorList>
    </citation>
    <scope>NUCLEOTIDE SEQUENCE</scope>
    <source>
        <strain evidence="24">PB745_02</strain>
        <tissue evidence="24">Gill</tissue>
    </source>
</reference>
<keyword evidence="16" id="KW-0325">Glycoprotein</keyword>
<keyword evidence="13" id="KW-0333">Golgi apparatus</keyword>
<accession>A0AAE1TQX6</accession>
<evidence type="ECO:0000256" key="2">
    <source>
        <dbReference type="ARBA" id="ARBA00004555"/>
    </source>
</evidence>
<dbReference type="AlphaFoldDB" id="A0AAE1TQX6"/>
<evidence type="ECO:0000256" key="20">
    <source>
        <dbReference type="SAM" id="Coils"/>
    </source>
</evidence>
<comment type="catalytic activity">
    <reaction evidence="18">
        <text>3-O-(beta-D-GlcA-(1-&gt;3)-beta-D-Gal-(1-&gt;3)-beta-D-Gal-(1-&gt;4)-beta-D-Xyl)-L-seryl-[protein] + UDP-N-acetyl-alpha-D-glucosamine = 3-O-(alpha-D-GlcNAc-(1-&gt;4)-beta-D-GlcA-(1-&gt;3)-beta-D-Gal-(1-&gt;3)-beta-D-Gal-(1-&gt;4)-beta-D-Xyl)-L-seryl-[protein] + UDP + H(+)</text>
        <dbReference type="Rhea" id="RHEA:16221"/>
        <dbReference type="Rhea" id="RHEA-COMP:12573"/>
        <dbReference type="Rhea" id="RHEA-COMP:12574"/>
        <dbReference type="ChEBI" id="CHEBI:15378"/>
        <dbReference type="ChEBI" id="CHEBI:57705"/>
        <dbReference type="ChEBI" id="CHEBI:58223"/>
        <dbReference type="ChEBI" id="CHEBI:132093"/>
        <dbReference type="ChEBI" id="CHEBI:132104"/>
        <dbReference type="EC" id="2.4.1.223"/>
    </reaction>
</comment>
<evidence type="ECO:0000256" key="15">
    <source>
        <dbReference type="ARBA" id="ARBA00023157"/>
    </source>
</evidence>
<evidence type="ECO:0000256" key="11">
    <source>
        <dbReference type="ARBA" id="ARBA00022968"/>
    </source>
</evidence>
<feature type="region of interest" description="Disordered" evidence="21">
    <location>
        <begin position="325"/>
        <end position="347"/>
    </location>
</feature>
<evidence type="ECO:0000256" key="13">
    <source>
        <dbReference type="ARBA" id="ARBA00023034"/>
    </source>
</evidence>
<comment type="similarity">
    <text evidence="5">Belongs to the glycosyltransferase 47 family.</text>
</comment>
<gene>
    <name evidence="24" type="ORF">Pmani_032601</name>
</gene>
<dbReference type="GO" id="GO:0005794">
    <property type="term" value="C:Golgi apparatus"/>
    <property type="evidence" value="ECO:0007669"/>
    <property type="project" value="UniProtKB-SubCell"/>
</dbReference>
<evidence type="ECO:0000256" key="10">
    <source>
        <dbReference type="ARBA" id="ARBA00022824"/>
    </source>
</evidence>
<keyword evidence="10" id="KW-0256">Endoplasmic reticulum</keyword>
<proteinExistence type="inferred from homology"/>
<feature type="domain" description="Exostosin GT47" evidence="22">
    <location>
        <begin position="164"/>
        <end position="480"/>
    </location>
</feature>
<keyword evidence="7" id="KW-0808">Transferase</keyword>
<evidence type="ECO:0000256" key="18">
    <source>
        <dbReference type="ARBA" id="ARBA00050948"/>
    </source>
</evidence>
<feature type="compositionally biased region" description="Basic and acidic residues" evidence="21">
    <location>
        <begin position="325"/>
        <end position="336"/>
    </location>
</feature>
<dbReference type="Proteomes" id="UP001292094">
    <property type="component" value="Unassembled WGS sequence"/>
</dbReference>
<protein>
    <recommendedName>
        <fullName evidence="19">glucuronosyl-galactosyl-proteoglycan 4-alpha-N-acetylglucosaminyltransferase</fullName>
        <ecNumber evidence="19">2.4.1.223</ecNumber>
    </recommendedName>
</protein>
<comment type="caution">
    <text evidence="24">The sequence shown here is derived from an EMBL/GenBank/DDBJ whole genome shotgun (WGS) entry which is preliminary data.</text>
</comment>
<evidence type="ECO:0000256" key="4">
    <source>
        <dbReference type="ARBA" id="ARBA00005093"/>
    </source>
</evidence>
<keyword evidence="8" id="KW-0812">Transmembrane</keyword>
<sequence>MVSVCAHFFLTRAVGESSLVQERHLLLDPSDPMVDLSGLKCDSARSRVQELLSIKASVLNELRDLEQHRQQLQESIASATNRVESLRQEEARIRTELDRLKTSVEQALLTQREVFEKNMPQIVAPKRITATSLDDVPLPPPSPHASSRCRMHSCFDYSRCSLLSGFPVYTYDLDSQRGSDLEAFVKITVSQALGYNSLVTPDPSRACVFVALLGEGAGGAAEGDRADVESTLHSLSHWNGDGRNHVLLNLGRTFYSHNIFEGVNTGRAMIVQSHFNSHSFRPGFDLVSPPLLGLPGGDLWKDLPPIVPAKRKYLMSYQGELPRLRNHLEKKEGDDTRETDDTERTLPSNPYLREEITLVGELTKLERTHTDDRFFLRFTCQGGGGYGDLEEWRICETEDDRTQVLRDSTFALVLAPPSPLQASTVMLQARVFEAIKLGAVPVILGNHIQLPLSETIDWRKIAIVLPKARVTELHFLLRSVSDGDVLLMRRQARVVWERFLGSTQVLMDSILAVLRQRLNIPPLPPPLEPSPSVFNASFMPLKTDANILDPDTDENLGPIEPPFPSPAFTRNYTGPLLQAYELWNTHAADPFLLHPARPTDPPAPTEAKFSGSALGFRPIASGAGGSGKEFSESLGGNWPREQFTIVMLTYEREQVLLNSLARLYGLPYLNKVIVVWNSPRPPAEDLRWPDIKVPIQVVRAERNSLNNRFLPYSEIDTDAVLSVDDDAHLRHDEIVFGFRVWREERDRIVGFPGRYHAWDLNYAGWLYNSNYSCELSMVLTGAAFFHKYYSTMYSHSMPQAIRDKVDEYVNCEDIAMNFLVSHITRKPPVKVTSRWTFRCPGCPVSLSEDDSHFTERHACINFFSQVYGYNPLLNTQYRVDSVLFKTRLPHDKQKCFKFI</sequence>
<dbReference type="SUPFAM" id="SSF53448">
    <property type="entry name" value="Nucleotide-diphospho-sugar transferases"/>
    <property type="match status" value="1"/>
</dbReference>
<comment type="pathway">
    <text evidence="4">Glycan metabolism; heparan sulfate biosynthesis.</text>
</comment>